<name>S9ZLM3_9RHOO</name>
<protein>
    <submittedName>
        <fullName evidence="1">Uncharacterized protein</fullName>
    </submittedName>
</protein>
<gene>
    <name evidence="1" type="ORF">M622_15610</name>
</gene>
<dbReference type="AlphaFoldDB" id="S9ZLM3"/>
<dbReference type="eggNOG" id="ENOG50337BE">
    <property type="taxonomic scope" value="Bacteria"/>
</dbReference>
<evidence type="ECO:0000313" key="1">
    <source>
        <dbReference type="EMBL" id="EPZ15526.1"/>
    </source>
</evidence>
<dbReference type="Pfam" id="PF20126">
    <property type="entry name" value="TumE"/>
    <property type="match status" value="1"/>
</dbReference>
<accession>S9ZLM3</accession>
<evidence type="ECO:0000313" key="2">
    <source>
        <dbReference type="Proteomes" id="UP000015455"/>
    </source>
</evidence>
<keyword evidence="2" id="KW-1185">Reference proteome</keyword>
<dbReference type="OrthoDB" id="8562123at2"/>
<dbReference type="Proteomes" id="UP000015455">
    <property type="component" value="Unassembled WGS sequence"/>
</dbReference>
<dbReference type="STRING" id="1348657.M622_15610"/>
<dbReference type="EMBL" id="ATJV01000055">
    <property type="protein sequence ID" value="EPZ15526.1"/>
    <property type="molecule type" value="Genomic_DNA"/>
</dbReference>
<comment type="caution">
    <text evidence="1">The sequence shown here is derived from an EMBL/GenBank/DDBJ whole genome shotgun (WGS) entry which is preliminary data.</text>
</comment>
<dbReference type="RefSeq" id="WP_021249417.1">
    <property type="nucleotide sequence ID" value="NZ_ATJV01000055.1"/>
</dbReference>
<reference evidence="1 2" key="1">
    <citation type="submission" date="2013-06" db="EMBL/GenBank/DDBJ databases">
        <title>Draft genome sequence of Thauera terpenica.</title>
        <authorList>
            <person name="Liu B."/>
            <person name="Frostegard A.H."/>
            <person name="Shapleigh J.P."/>
        </authorList>
    </citation>
    <scope>NUCLEOTIDE SEQUENCE [LARGE SCALE GENOMIC DNA]</scope>
    <source>
        <strain evidence="1 2">58Eu</strain>
    </source>
</reference>
<dbReference type="PATRIC" id="fig|1348657.5.peg.1994"/>
<sequence length="123" mass="13180">MDLHARILECIEHEHGDLLAAAPQLNQDALDIRLRNGVMLTVRYAAADAYSLRWRTGLGSDMAELGIDTAPSHPHLATHPNHLHLADGTVVPDPVTRTDASPEANVCALVSALAHDPQLGTQA</sequence>
<proteinExistence type="predicted"/>
<organism evidence="1 2">
    <name type="scientific">Thauera terpenica 58Eu</name>
    <dbReference type="NCBI Taxonomy" id="1348657"/>
    <lineage>
        <taxon>Bacteria</taxon>
        <taxon>Pseudomonadati</taxon>
        <taxon>Pseudomonadota</taxon>
        <taxon>Betaproteobacteria</taxon>
        <taxon>Rhodocyclales</taxon>
        <taxon>Zoogloeaceae</taxon>
        <taxon>Thauera</taxon>
    </lineage>
</organism>
<dbReference type="InterPro" id="IPR045397">
    <property type="entry name" value="TumE-like"/>
</dbReference>